<dbReference type="InterPro" id="IPR000683">
    <property type="entry name" value="Gfo/Idh/MocA-like_OxRdtase_N"/>
</dbReference>
<feature type="domain" description="Gfo/Idh/MocA-like oxidoreductase N-terminal" evidence="2">
    <location>
        <begin position="5"/>
        <end position="117"/>
    </location>
</feature>
<dbReference type="GO" id="GO:0000166">
    <property type="term" value="F:nucleotide binding"/>
    <property type="evidence" value="ECO:0007669"/>
    <property type="project" value="InterPro"/>
</dbReference>
<evidence type="ECO:0000259" key="2">
    <source>
        <dbReference type="Pfam" id="PF01408"/>
    </source>
</evidence>
<dbReference type="PANTHER" id="PTHR42840">
    <property type="entry name" value="NAD(P)-BINDING ROSSMANN-FOLD SUPERFAMILY PROTEIN-RELATED"/>
    <property type="match status" value="1"/>
</dbReference>
<dbReference type="FunCoup" id="A0A3N4KFJ8">
    <property type="interactions" value="257"/>
</dbReference>
<dbReference type="GO" id="GO:0016491">
    <property type="term" value="F:oxidoreductase activity"/>
    <property type="evidence" value="ECO:0007669"/>
    <property type="project" value="TreeGrafter"/>
</dbReference>
<comment type="similarity">
    <text evidence="1">Belongs to the Gfo/Idh/MocA family.</text>
</comment>
<dbReference type="GO" id="GO:0005737">
    <property type="term" value="C:cytoplasm"/>
    <property type="evidence" value="ECO:0007669"/>
    <property type="project" value="TreeGrafter"/>
</dbReference>
<dbReference type="PANTHER" id="PTHR42840:SF5">
    <property type="entry name" value="NAD(P)-BINDING ROSSMANN-FOLD SUPERFAMILY PROTEIN"/>
    <property type="match status" value="1"/>
</dbReference>
<dbReference type="OrthoDB" id="64915at2759"/>
<dbReference type="Gene3D" id="3.40.50.720">
    <property type="entry name" value="NAD(P)-binding Rossmann-like Domain"/>
    <property type="match status" value="1"/>
</dbReference>
<evidence type="ECO:0000313" key="5">
    <source>
        <dbReference type="Proteomes" id="UP000277580"/>
    </source>
</evidence>
<keyword evidence="5" id="KW-1185">Reference proteome</keyword>
<dbReference type="Pfam" id="PF22725">
    <property type="entry name" value="GFO_IDH_MocA_C3"/>
    <property type="match status" value="1"/>
</dbReference>
<accession>A0A3N4KFJ8</accession>
<organism evidence="4 5">
    <name type="scientific">Morchella conica CCBAS932</name>
    <dbReference type="NCBI Taxonomy" id="1392247"/>
    <lineage>
        <taxon>Eukaryota</taxon>
        <taxon>Fungi</taxon>
        <taxon>Dikarya</taxon>
        <taxon>Ascomycota</taxon>
        <taxon>Pezizomycotina</taxon>
        <taxon>Pezizomycetes</taxon>
        <taxon>Pezizales</taxon>
        <taxon>Morchellaceae</taxon>
        <taxon>Morchella</taxon>
    </lineage>
</organism>
<dbReference type="InterPro" id="IPR055170">
    <property type="entry name" value="GFO_IDH_MocA-like_dom"/>
</dbReference>
<dbReference type="EMBL" id="ML119153">
    <property type="protein sequence ID" value="RPB09270.1"/>
    <property type="molecule type" value="Genomic_DNA"/>
</dbReference>
<gene>
    <name evidence="4" type="ORF">P167DRAFT_538585</name>
</gene>
<dbReference type="InterPro" id="IPR036291">
    <property type="entry name" value="NAD(P)-bd_dom_sf"/>
</dbReference>
<reference evidence="4 5" key="1">
    <citation type="journal article" date="2018" name="Nat. Ecol. Evol.">
        <title>Pezizomycetes genomes reveal the molecular basis of ectomycorrhizal truffle lifestyle.</title>
        <authorList>
            <person name="Murat C."/>
            <person name="Payen T."/>
            <person name="Noel B."/>
            <person name="Kuo A."/>
            <person name="Morin E."/>
            <person name="Chen J."/>
            <person name="Kohler A."/>
            <person name="Krizsan K."/>
            <person name="Balestrini R."/>
            <person name="Da Silva C."/>
            <person name="Montanini B."/>
            <person name="Hainaut M."/>
            <person name="Levati E."/>
            <person name="Barry K.W."/>
            <person name="Belfiori B."/>
            <person name="Cichocki N."/>
            <person name="Clum A."/>
            <person name="Dockter R.B."/>
            <person name="Fauchery L."/>
            <person name="Guy J."/>
            <person name="Iotti M."/>
            <person name="Le Tacon F."/>
            <person name="Lindquist E.A."/>
            <person name="Lipzen A."/>
            <person name="Malagnac F."/>
            <person name="Mello A."/>
            <person name="Molinier V."/>
            <person name="Miyauchi S."/>
            <person name="Poulain J."/>
            <person name="Riccioni C."/>
            <person name="Rubini A."/>
            <person name="Sitrit Y."/>
            <person name="Splivallo R."/>
            <person name="Traeger S."/>
            <person name="Wang M."/>
            <person name="Zifcakova L."/>
            <person name="Wipf D."/>
            <person name="Zambonelli A."/>
            <person name="Paolocci F."/>
            <person name="Nowrousian M."/>
            <person name="Ottonello S."/>
            <person name="Baldrian P."/>
            <person name="Spatafora J.W."/>
            <person name="Henrissat B."/>
            <person name="Nagy L.G."/>
            <person name="Aury J.M."/>
            <person name="Wincker P."/>
            <person name="Grigoriev I.V."/>
            <person name="Bonfante P."/>
            <person name="Martin F.M."/>
        </authorList>
    </citation>
    <scope>NUCLEOTIDE SEQUENCE [LARGE SCALE GENOMIC DNA]</scope>
    <source>
        <strain evidence="4 5">CCBAS932</strain>
    </source>
</reference>
<dbReference type="GO" id="GO:0006740">
    <property type="term" value="P:NADPH regeneration"/>
    <property type="evidence" value="ECO:0007669"/>
    <property type="project" value="TreeGrafter"/>
</dbReference>
<evidence type="ECO:0000313" key="4">
    <source>
        <dbReference type="EMBL" id="RPB09270.1"/>
    </source>
</evidence>
<protein>
    <submittedName>
        <fullName evidence="4">NAD(P)-binding protein</fullName>
    </submittedName>
</protein>
<evidence type="ECO:0000259" key="3">
    <source>
        <dbReference type="Pfam" id="PF22725"/>
    </source>
</evidence>
<evidence type="ECO:0000256" key="1">
    <source>
        <dbReference type="ARBA" id="ARBA00010928"/>
    </source>
</evidence>
<name>A0A3N4KFJ8_9PEZI</name>
<dbReference type="Proteomes" id="UP000277580">
    <property type="component" value="Unassembled WGS sequence"/>
</dbReference>
<proteinExistence type="inferred from homology"/>
<dbReference type="Gene3D" id="3.30.360.10">
    <property type="entry name" value="Dihydrodipicolinate Reductase, domain 2"/>
    <property type="match status" value="1"/>
</dbReference>
<feature type="domain" description="GFO/IDH/MocA-like oxidoreductase" evidence="3">
    <location>
        <begin position="151"/>
        <end position="264"/>
    </location>
</feature>
<dbReference type="STRING" id="1392247.A0A3N4KFJ8"/>
<dbReference type="InParanoid" id="A0A3N4KFJ8"/>
<dbReference type="SUPFAM" id="SSF55347">
    <property type="entry name" value="Glyceraldehyde-3-phosphate dehydrogenase-like, C-terminal domain"/>
    <property type="match status" value="1"/>
</dbReference>
<dbReference type="SUPFAM" id="SSF51735">
    <property type="entry name" value="NAD(P)-binding Rossmann-fold domains"/>
    <property type="match status" value="1"/>
</dbReference>
<sequence length="344" mass="37198">MAPIGIAILGSGNFVRNQHKPAVEACSNLSLKAVYSRSKASASALFAESSNVDIYSDDSGAGHDLDALLAREDIHAVIIALPIPLQPEIIKKCLLASKHVLSEKPVAPTRAIALELIAWRHANIPASTHWGVAENMRFQNGWRYAADTIRTLGRVLNFRVETGNMIAPGGATFETTWRKTPAYQGGYLLDGGVHYTAIIQIMLGDDRVDRVAAFTTRLQEHLPPLDTVDAVWRTKAGVQGTFSCSFGTSVKKFDYVVVCEKGVVTATWGKVTVQRGAEVEAKEFPEDGSGVKQEVAAFAEAIAKGAADERQAPELAYRDLDIIETMLRSGEQDGATLKISGEFS</sequence>
<dbReference type="AlphaFoldDB" id="A0A3N4KFJ8"/>
<dbReference type="Pfam" id="PF01408">
    <property type="entry name" value="GFO_IDH_MocA"/>
    <property type="match status" value="1"/>
</dbReference>